<sequence>MTGRPSNRTSQTQAMPPSAARQNEYFVPRDGIDREVITSDICRYLGNDALVRPGTYEDYNSWKTRQREQEFQASYGSAMDVDYAPPAAAAANPVYAPQQPYGGAPQAGYPPATYPAQVHAATAQYGAQTGYGYAQNPPPAQYSPQPQTGADRYSAIPPPPMPASYAQDTAPFVHGSNYQATGGYATAGPNRMPPTMPITSAAPSRPYNAPTAGTPGYGAETDQYGYPVPTGNPATQGYPTDALYGRDGKRRCAAPTT</sequence>
<accession>A0AAD4F2A8</accession>
<feature type="region of interest" description="Disordered" evidence="1">
    <location>
        <begin position="184"/>
        <end position="257"/>
    </location>
</feature>
<feature type="region of interest" description="Disordered" evidence="1">
    <location>
        <begin position="130"/>
        <end position="168"/>
    </location>
</feature>
<feature type="region of interest" description="Disordered" evidence="1">
    <location>
        <begin position="1"/>
        <end position="25"/>
    </location>
</feature>
<dbReference type="PANTHER" id="PTHR39609">
    <property type="entry name" value="RFEG-RELATED"/>
    <property type="match status" value="1"/>
</dbReference>
<feature type="compositionally biased region" description="Basic residues" evidence="1">
    <location>
        <begin position="248"/>
        <end position="257"/>
    </location>
</feature>
<comment type="caution">
    <text evidence="2">The sequence shown here is derived from an EMBL/GenBank/DDBJ whole genome shotgun (WGS) entry which is preliminary data.</text>
</comment>
<evidence type="ECO:0000256" key="1">
    <source>
        <dbReference type="SAM" id="MobiDB-lite"/>
    </source>
</evidence>
<dbReference type="AlphaFoldDB" id="A0AAD4F2A8"/>
<name>A0AAD4F2A8_9PEZI</name>
<proteinExistence type="predicted"/>
<dbReference type="Proteomes" id="UP001197093">
    <property type="component" value="Unassembled WGS sequence"/>
</dbReference>
<evidence type="ECO:0008006" key="4">
    <source>
        <dbReference type="Google" id="ProtNLM"/>
    </source>
</evidence>
<organism evidence="2 3">
    <name type="scientific">Staphylotrichum longicolle</name>
    <dbReference type="NCBI Taxonomy" id="669026"/>
    <lineage>
        <taxon>Eukaryota</taxon>
        <taxon>Fungi</taxon>
        <taxon>Dikarya</taxon>
        <taxon>Ascomycota</taxon>
        <taxon>Pezizomycotina</taxon>
        <taxon>Sordariomycetes</taxon>
        <taxon>Sordariomycetidae</taxon>
        <taxon>Sordariales</taxon>
        <taxon>Chaetomiaceae</taxon>
        <taxon>Staphylotrichum</taxon>
    </lineage>
</organism>
<gene>
    <name evidence="2" type="ORF">NEMBOFW57_001553</name>
</gene>
<dbReference type="PANTHER" id="PTHR39609:SF1">
    <property type="entry name" value="RFEG"/>
    <property type="match status" value="1"/>
</dbReference>
<reference evidence="2" key="1">
    <citation type="submission" date="2023-02" db="EMBL/GenBank/DDBJ databases">
        <authorList>
            <person name="Palmer J.M."/>
        </authorList>
    </citation>
    <scope>NUCLEOTIDE SEQUENCE</scope>
    <source>
        <strain evidence="2">FW57</strain>
    </source>
</reference>
<dbReference type="EMBL" id="JAHCVI010000001">
    <property type="protein sequence ID" value="KAG7291534.1"/>
    <property type="molecule type" value="Genomic_DNA"/>
</dbReference>
<keyword evidence="3" id="KW-1185">Reference proteome</keyword>
<evidence type="ECO:0000313" key="3">
    <source>
        <dbReference type="Proteomes" id="UP001197093"/>
    </source>
</evidence>
<protein>
    <recommendedName>
        <fullName evidence="4">Transcription factor</fullName>
    </recommendedName>
</protein>
<evidence type="ECO:0000313" key="2">
    <source>
        <dbReference type="EMBL" id="KAG7291534.1"/>
    </source>
</evidence>
<feature type="compositionally biased region" description="Polar residues" evidence="1">
    <location>
        <begin position="1"/>
        <end position="15"/>
    </location>
</feature>